<keyword evidence="1" id="KW-0472">Membrane</keyword>
<proteinExistence type="predicted"/>
<protein>
    <submittedName>
        <fullName evidence="2">Uncharacterized protein</fullName>
    </submittedName>
</protein>
<sequence>MGITSIFSTIRTLLADSLIRADKTSTVNWQVVFFVTAAMLFFGNLVYMRIHRADRQPYKKPDCKRQKKYYTKI</sequence>
<evidence type="ECO:0000256" key="1">
    <source>
        <dbReference type="SAM" id="Phobius"/>
    </source>
</evidence>
<comment type="caution">
    <text evidence="2">The sequence shown here is derived from an EMBL/GenBank/DDBJ whole genome shotgun (WGS) entry which is preliminary data.</text>
</comment>
<feature type="transmembrane region" description="Helical" evidence="1">
    <location>
        <begin position="31"/>
        <end position="50"/>
    </location>
</feature>
<organism evidence="2 3">
    <name type="scientific">Polyplax serrata</name>
    <name type="common">Common mouse louse</name>
    <dbReference type="NCBI Taxonomy" id="468196"/>
    <lineage>
        <taxon>Eukaryota</taxon>
        <taxon>Metazoa</taxon>
        <taxon>Ecdysozoa</taxon>
        <taxon>Arthropoda</taxon>
        <taxon>Hexapoda</taxon>
        <taxon>Insecta</taxon>
        <taxon>Pterygota</taxon>
        <taxon>Neoptera</taxon>
        <taxon>Paraneoptera</taxon>
        <taxon>Psocodea</taxon>
        <taxon>Troctomorpha</taxon>
        <taxon>Phthiraptera</taxon>
        <taxon>Anoplura</taxon>
        <taxon>Polyplacidae</taxon>
        <taxon>Polyplax</taxon>
    </lineage>
</organism>
<dbReference type="Proteomes" id="UP001359485">
    <property type="component" value="Unassembled WGS sequence"/>
</dbReference>
<evidence type="ECO:0000313" key="3">
    <source>
        <dbReference type="Proteomes" id="UP001359485"/>
    </source>
</evidence>
<keyword evidence="1" id="KW-0812">Transmembrane</keyword>
<keyword evidence="1" id="KW-1133">Transmembrane helix</keyword>
<accession>A0ABR1B8N1</accession>
<gene>
    <name evidence="2" type="ORF">RUM44_008591</name>
</gene>
<evidence type="ECO:0000313" key="2">
    <source>
        <dbReference type="EMBL" id="KAK6638163.1"/>
    </source>
</evidence>
<reference evidence="2 3" key="1">
    <citation type="submission" date="2023-09" db="EMBL/GenBank/DDBJ databases">
        <title>Genomes of two closely related lineages of the louse Polyplax serrata with different host specificities.</title>
        <authorList>
            <person name="Martinu J."/>
            <person name="Tarabai H."/>
            <person name="Stefka J."/>
            <person name="Hypsa V."/>
        </authorList>
    </citation>
    <scope>NUCLEOTIDE SEQUENCE [LARGE SCALE GENOMIC DNA]</scope>
    <source>
        <strain evidence="2">98ZLc_SE</strain>
    </source>
</reference>
<keyword evidence="3" id="KW-1185">Reference proteome</keyword>
<name>A0ABR1B8N1_POLSC</name>
<dbReference type="EMBL" id="JAWJWF010000002">
    <property type="protein sequence ID" value="KAK6638163.1"/>
    <property type="molecule type" value="Genomic_DNA"/>
</dbReference>